<dbReference type="Proteomes" id="UP000653454">
    <property type="component" value="Unassembled WGS sequence"/>
</dbReference>
<dbReference type="EMBL" id="CAJHNJ030000010">
    <property type="protein sequence ID" value="CAG9108321.1"/>
    <property type="molecule type" value="Genomic_DNA"/>
</dbReference>
<organism evidence="2 3">
    <name type="scientific">Plutella xylostella</name>
    <name type="common">Diamondback moth</name>
    <name type="synonym">Plutella maculipennis</name>
    <dbReference type="NCBI Taxonomy" id="51655"/>
    <lineage>
        <taxon>Eukaryota</taxon>
        <taxon>Metazoa</taxon>
        <taxon>Ecdysozoa</taxon>
        <taxon>Arthropoda</taxon>
        <taxon>Hexapoda</taxon>
        <taxon>Insecta</taxon>
        <taxon>Pterygota</taxon>
        <taxon>Neoptera</taxon>
        <taxon>Endopterygota</taxon>
        <taxon>Lepidoptera</taxon>
        <taxon>Glossata</taxon>
        <taxon>Ditrysia</taxon>
        <taxon>Yponomeutoidea</taxon>
        <taxon>Plutellidae</taxon>
        <taxon>Plutella</taxon>
    </lineage>
</organism>
<accession>A0A8S4E401</accession>
<feature type="region of interest" description="Disordered" evidence="1">
    <location>
        <begin position="54"/>
        <end position="118"/>
    </location>
</feature>
<dbReference type="AlphaFoldDB" id="A0A8S4E401"/>
<comment type="caution">
    <text evidence="2">The sequence shown here is derived from an EMBL/GenBank/DDBJ whole genome shotgun (WGS) entry which is preliminary data.</text>
</comment>
<evidence type="ECO:0000313" key="3">
    <source>
        <dbReference type="Proteomes" id="UP000653454"/>
    </source>
</evidence>
<sequence>MERYTKALRAIADTGQDPYKHLLDILPSSEQNALAVHHSSQPMKASKRWEILFLSHGNPDDDTTSSSDDEENATAVNGHHQPSSSAQPSSSQATEQPEPMDEDEPEPGWTVVKTKRKK</sequence>
<reference evidence="2" key="1">
    <citation type="submission" date="2020-11" db="EMBL/GenBank/DDBJ databases">
        <authorList>
            <person name="Whiteford S."/>
        </authorList>
    </citation>
    <scope>NUCLEOTIDE SEQUENCE</scope>
</reference>
<feature type="compositionally biased region" description="Acidic residues" evidence="1">
    <location>
        <begin position="60"/>
        <end position="72"/>
    </location>
</feature>
<keyword evidence="3" id="KW-1185">Reference proteome</keyword>
<protein>
    <submittedName>
        <fullName evidence="2">(diamondback moth) hypothetical protein</fullName>
    </submittedName>
</protein>
<name>A0A8S4E401_PLUXY</name>
<feature type="compositionally biased region" description="Low complexity" evidence="1">
    <location>
        <begin position="81"/>
        <end position="97"/>
    </location>
</feature>
<evidence type="ECO:0000313" key="2">
    <source>
        <dbReference type="EMBL" id="CAG9108321.1"/>
    </source>
</evidence>
<proteinExistence type="predicted"/>
<evidence type="ECO:0000256" key="1">
    <source>
        <dbReference type="SAM" id="MobiDB-lite"/>
    </source>
</evidence>
<gene>
    <name evidence="2" type="ORF">PLXY2_LOCUS3846</name>
</gene>